<dbReference type="AlphaFoldDB" id="A0A5A8CD03"/>
<dbReference type="SMART" id="SM01197">
    <property type="entry name" value="FANCL_C"/>
    <property type="match status" value="1"/>
</dbReference>
<organism evidence="2 3">
    <name type="scientific">Cafeteria roenbergensis</name>
    <name type="common">Marine flagellate</name>
    <dbReference type="NCBI Taxonomy" id="33653"/>
    <lineage>
        <taxon>Eukaryota</taxon>
        <taxon>Sar</taxon>
        <taxon>Stramenopiles</taxon>
        <taxon>Bigyra</taxon>
        <taxon>Opalozoa</taxon>
        <taxon>Bicosoecida</taxon>
        <taxon>Cafeteriaceae</taxon>
        <taxon>Cafeteria</taxon>
    </lineage>
</organism>
<gene>
    <name evidence="2" type="ORF">FNF29_04966</name>
</gene>
<protein>
    <recommendedName>
        <fullName evidence="1">FANCL C-terminal domain-containing protein</fullName>
    </recommendedName>
</protein>
<feature type="domain" description="FANCL C-terminal" evidence="1">
    <location>
        <begin position="91"/>
        <end position="128"/>
    </location>
</feature>
<sequence length="130" mass="13581">MSSVTIAKPAPGRLRSTECAIAAIDAPSGVLDAGLAPGVELPIERVVQAATDARKRMTGVHTSFAAPFRCIGAMRARARVGRSAWLTVDASPFHADCLSRWLRGLAGSHRAFGAVMGPCPYCSARVTCTA</sequence>
<proteinExistence type="predicted"/>
<name>A0A5A8CD03_CAFRO</name>
<dbReference type="Proteomes" id="UP000323011">
    <property type="component" value="Unassembled WGS sequence"/>
</dbReference>
<accession>A0A5A8CD03</accession>
<evidence type="ECO:0000259" key="1">
    <source>
        <dbReference type="Pfam" id="PF11793"/>
    </source>
</evidence>
<evidence type="ECO:0000313" key="3">
    <source>
        <dbReference type="Proteomes" id="UP000323011"/>
    </source>
</evidence>
<dbReference type="InterPro" id="IPR026850">
    <property type="entry name" value="FANCL_C"/>
</dbReference>
<comment type="caution">
    <text evidence="2">The sequence shown here is derived from an EMBL/GenBank/DDBJ whole genome shotgun (WGS) entry which is preliminary data.</text>
</comment>
<dbReference type="EMBL" id="VLTN01000031">
    <property type="protein sequence ID" value="KAA0150852.1"/>
    <property type="molecule type" value="Genomic_DNA"/>
</dbReference>
<dbReference type="Gene3D" id="3.30.40.10">
    <property type="entry name" value="Zinc/RING finger domain, C3HC4 (zinc finger)"/>
    <property type="match status" value="1"/>
</dbReference>
<evidence type="ECO:0000313" key="2">
    <source>
        <dbReference type="EMBL" id="KAA0150852.1"/>
    </source>
</evidence>
<reference evidence="2 3" key="1">
    <citation type="submission" date="2019-07" db="EMBL/GenBank/DDBJ databases">
        <title>Genomes of Cafeteria roenbergensis.</title>
        <authorList>
            <person name="Fischer M.G."/>
            <person name="Hackl T."/>
            <person name="Roman M."/>
        </authorList>
    </citation>
    <scope>NUCLEOTIDE SEQUENCE [LARGE SCALE GENOMIC DNA]</scope>
    <source>
        <strain evidence="2 3">BVI</strain>
    </source>
</reference>
<dbReference type="Pfam" id="PF11793">
    <property type="entry name" value="FANCL_C"/>
    <property type="match status" value="1"/>
</dbReference>
<dbReference type="InterPro" id="IPR013083">
    <property type="entry name" value="Znf_RING/FYVE/PHD"/>
</dbReference>
<keyword evidence="3" id="KW-1185">Reference proteome</keyword>